<dbReference type="Gene3D" id="2.40.30.170">
    <property type="match status" value="1"/>
</dbReference>
<dbReference type="EMBL" id="FOGB01000022">
    <property type="protein sequence ID" value="SER18881.1"/>
    <property type="molecule type" value="Genomic_DNA"/>
</dbReference>
<dbReference type="GO" id="GO:1990281">
    <property type="term" value="C:efflux pump complex"/>
    <property type="evidence" value="ECO:0007669"/>
    <property type="project" value="TreeGrafter"/>
</dbReference>
<dbReference type="OrthoDB" id="9806939at2"/>
<keyword evidence="2" id="KW-0732">Signal</keyword>
<dbReference type="InterPro" id="IPR006143">
    <property type="entry name" value="RND_pump_MFP"/>
</dbReference>
<feature type="signal peptide" evidence="2">
    <location>
        <begin position="1"/>
        <end position="20"/>
    </location>
</feature>
<dbReference type="NCBIfam" id="TIGR01730">
    <property type="entry name" value="RND_mfp"/>
    <property type="match status" value="1"/>
</dbReference>
<dbReference type="PANTHER" id="PTHR30469:SF29">
    <property type="entry name" value="BLR2860 PROTEIN"/>
    <property type="match status" value="1"/>
</dbReference>
<sequence length="367" mass="39630">MNRSVIMAVVVALLMTAWMASGMQDDKAPVQVSEPSSQAKPLMKVKVIDSSARKVQQFVRVQGQVEANRTIELRAEIDGRVEALSADEGQRLQAGDPLLQISADFRAAQLAEAQALLKQRKSDLAASINLKNKGLQSENKVFADQAGVEAAQAQLARIEHELGETQVTVPFTGVLNRRLVELGDYLQAGDVLGELVDDDTVKITGQVPQHSVGQLEENQPVDVALSNGSTLTGRLNFIAPVADPVTRSYRVEVQIPNPQHQRIIGLSATLKLPAGEQSGHLLPGSVLGLNEAGNLQVRLVDAQNRVSETVVEIIRTDSNGFWLSGLNDEARVITIGQDFVAVGEEVEPVSDTELMSKQVSNLSLQEN</sequence>
<evidence type="ECO:0000313" key="5">
    <source>
        <dbReference type="EMBL" id="SER18881.1"/>
    </source>
</evidence>
<evidence type="ECO:0000259" key="3">
    <source>
        <dbReference type="Pfam" id="PF25917"/>
    </source>
</evidence>
<evidence type="ECO:0000256" key="1">
    <source>
        <dbReference type="ARBA" id="ARBA00009477"/>
    </source>
</evidence>
<protein>
    <submittedName>
        <fullName evidence="5">Membrane fusion protein, multidrug efflux system</fullName>
    </submittedName>
</protein>
<dbReference type="STRING" id="355243.SAMN03080615_04264"/>
<dbReference type="InterPro" id="IPR058792">
    <property type="entry name" value="Beta-barrel_RND_2"/>
</dbReference>
<name>A0A1H9M5Q5_9GAMM</name>
<feature type="domain" description="Multidrug resistance protein MdtA-like barrel-sandwich hybrid" evidence="3">
    <location>
        <begin position="69"/>
        <end position="194"/>
    </location>
</feature>
<dbReference type="Pfam" id="PF25954">
    <property type="entry name" value="Beta-barrel_RND_2"/>
    <property type="match status" value="1"/>
</dbReference>
<comment type="similarity">
    <text evidence="1">Belongs to the membrane fusion protein (MFP) (TC 8.A.1) family.</text>
</comment>
<evidence type="ECO:0000259" key="4">
    <source>
        <dbReference type="Pfam" id="PF25954"/>
    </source>
</evidence>
<gene>
    <name evidence="5" type="ORF">SAMN03080615_04264</name>
</gene>
<reference evidence="6" key="1">
    <citation type="submission" date="2016-10" db="EMBL/GenBank/DDBJ databases">
        <authorList>
            <person name="Varghese N."/>
            <person name="Submissions S."/>
        </authorList>
    </citation>
    <scope>NUCLEOTIDE SEQUENCE [LARGE SCALE GENOMIC DNA]</scope>
    <source>
        <strain evidence="6">DSM 18887</strain>
    </source>
</reference>
<feature type="chain" id="PRO_5011709392" evidence="2">
    <location>
        <begin position="21"/>
        <end position="367"/>
    </location>
</feature>
<dbReference type="PANTHER" id="PTHR30469">
    <property type="entry name" value="MULTIDRUG RESISTANCE PROTEIN MDTA"/>
    <property type="match status" value="1"/>
</dbReference>
<dbReference type="InterPro" id="IPR058625">
    <property type="entry name" value="MdtA-like_BSH"/>
</dbReference>
<keyword evidence="6" id="KW-1185">Reference proteome</keyword>
<dbReference type="AlphaFoldDB" id="A0A1H9M5Q5"/>
<evidence type="ECO:0000256" key="2">
    <source>
        <dbReference type="SAM" id="SignalP"/>
    </source>
</evidence>
<dbReference type="Gene3D" id="1.10.287.470">
    <property type="entry name" value="Helix hairpin bin"/>
    <property type="match status" value="1"/>
</dbReference>
<dbReference type="Gene3D" id="2.40.420.20">
    <property type="match status" value="1"/>
</dbReference>
<dbReference type="RefSeq" id="WP_091362138.1">
    <property type="nucleotide sequence ID" value="NZ_AP025284.1"/>
</dbReference>
<dbReference type="Gene3D" id="2.40.50.100">
    <property type="match status" value="1"/>
</dbReference>
<proteinExistence type="inferred from homology"/>
<evidence type="ECO:0000313" key="6">
    <source>
        <dbReference type="Proteomes" id="UP000198749"/>
    </source>
</evidence>
<dbReference type="Proteomes" id="UP000198749">
    <property type="component" value="Unassembled WGS sequence"/>
</dbReference>
<accession>A0A1H9M5Q5</accession>
<dbReference type="SUPFAM" id="SSF111369">
    <property type="entry name" value="HlyD-like secretion proteins"/>
    <property type="match status" value="1"/>
</dbReference>
<dbReference type="Pfam" id="PF25917">
    <property type="entry name" value="BSH_RND"/>
    <property type="match status" value="1"/>
</dbReference>
<feature type="domain" description="CusB-like beta-barrel" evidence="4">
    <location>
        <begin position="203"/>
        <end position="273"/>
    </location>
</feature>
<dbReference type="GO" id="GO:0015562">
    <property type="term" value="F:efflux transmembrane transporter activity"/>
    <property type="evidence" value="ECO:0007669"/>
    <property type="project" value="TreeGrafter"/>
</dbReference>
<organism evidence="5 6">
    <name type="scientific">Amphritea atlantica</name>
    <dbReference type="NCBI Taxonomy" id="355243"/>
    <lineage>
        <taxon>Bacteria</taxon>
        <taxon>Pseudomonadati</taxon>
        <taxon>Pseudomonadota</taxon>
        <taxon>Gammaproteobacteria</taxon>
        <taxon>Oceanospirillales</taxon>
        <taxon>Oceanospirillaceae</taxon>
        <taxon>Amphritea</taxon>
    </lineage>
</organism>